<keyword evidence="2" id="KW-0472">Membrane</keyword>
<evidence type="ECO:0000256" key="2">
    <source>
        <dbReference type="SAM" id="Phobius"/>
    </source>
</evidence>
<dbReference type="EMBL" id="JABBMT010000015">
    <property type="protein sequence ID" value="NMM41290.1"/>
    <property type="molecule type" value="Genomic_DNA"/>
</dbReference>
<evidence type="ECO:0008006" key="5">
    <source>
        <dbReference type="Google" id="ProtNLM"/>
    </source>
</evidence>
<comment type="caution">
    <text evidence="3">The sequence shown here is derived from an EMBL/GenBank/DDBJ whole genome shotgun (WGS) entry which is preliminary data.</text>
</comment>
<dbReference type="Proteomes" id="UP000570493">
    <property type="component" value="Unassembled WGS sequence"/>
</dbReference>
<keyword evidence="2" id="KW-1133">Transmembrane helix</keyword>
<organism evidence="3 4">
    <name type="scientific">Pseudoalteromonas arctica</name>
    <dbReference type="NCBI Taxonomy" id="394751"/>
    <lineage>
        <taxon>Bacteria</taxon>
        <taxon>Pseudomonadati</taxon>
        <taxon>Pseudomonadota</taxon>
        <taxon>Gammaproteobacteria</taxon>
        <taxon>Alteromonadales</taxon>
        <taxon>Pseudoalteromonadaceae</taxon>
        <taxon>Pseudoalteromonas</taxon>
    </lineage>
</organism>
<name>A0A7Y0DTI2_9GAMM</name>
<feature type="region of interest" description="Disordered" evidence="1">
    <location>
        <begin position="59"/>
        <end position="79"/>
    </location>
</feature>
<proteinExistence type="predicted"/>
<evidence type="ECO:0000256" key="1">
    <source>
        <dbReference type="SAM" id="MobiDB-lite"/>
    </source>
</evidence>
<reference evidence="3" key="1">
    <citation type="submission" date="2020-04" db="EMBL/GenBank/DDBJ databases">
        <title>Genome Sequencing for Pseudoaltermonas arctica.</title>
        <authorList>
            <person name="Elkins N.S."/>
        </authorList>
    </citation>
    <scope>NUCLEOTIDE SEQUENCE [LARGE SCALE GENOMIC DNA]</scope>
    <source>
        <strain evidence="3">NEC-BIFX-2020_0012</strain>
    </source>
</reference>
<keyword evidence="2" id="KW-0812">Transmembrane</keyword>
<protein>
    <recommendedName>
        <fullName evidence="5">Cardiolipin synthase N-terminal domain-containing protein</fullName>
    </recommendedName>
</protein>
<evidence type="ECO:0000313" key="4">
    <source>
        <dbReference type="Proteomes" id="UP000570493"/>
    </source>
</evidence>
<feature type="transmembrane region" description="Helical" evidence="2">
    <location>
        <begin position="6"/>
        <end position="23"/>
    </location>
</feature>
<dbReference type="AlphaFoldDB" id="A0A7Y0DTI2"/>
<sequence>MNEVTFLILLLSAYILPVVIVLNSKRTQGHEKNGWLIGIILFSWLALIMYFAIIPKHGRNKKPQAKSNKSKESKGKTKS</sequence>
<dbReference type="RefSeq" id="WP_169020313.1">
    <property type="nucleotide sequence ID" value="NZ_JABBMT010000015.1"/>
</dbReference>
<gene>
    <name evidence="3" type="ORF">HHO47_10755</name>
</gene>
<accession>A0A7Y0DTI2</accession>
<feature type="compositionally biased region" description="Basic and acidic residues" evidence="1">
    <location>
        <begin position="69"/>
        <end position="79"/>
    </location>
</feature>
<keyword evidence="4" id="KW-1185">Reference proteome</keyword>
<evidence type="ECO:0000313" key="3">
    <source>
        <dbReference type="EMBL" id="NMM41290.1"/>
    </source>
</evidence>
<feature type="transmembrane region" description="Helical" evidence="2">
    <location>
        <begin position="35"/>
        <end position="54"/>
    </location>
</feature>